<dbReference type="AlphaFoldDB" id="W7DCX8"/>
<evidence type="ECO:0000259" key="1">
    <source>
        <dbReference type="Pfam" id="PF13524"/>
    </source>
</evidence>
<dbReference type="Pfam" id="PF13524">
    <property type="entry name" value="Glyco_trans_1_2"/>
    <property type="match status" value="1"/>
</dbReference>
<evidence type="ECO:0000313" key="3">
    <source>
        <dbReference type="Proteomes" id="UP000019241"/>
    </source>
</evidence>
<proteinExistence type="predicted"/>
<dbReference type="PATRIC" id="fig|1265822.4.peg.2770"/>
<dbReference type="Gene3D" id="3.40.50.2000">
    <property type="entry name" value="Glycogen Phosphorylase B"/>
    <property type="match status" value="1"/>
</dbReference>
<feature type="domain" description="Spore protein YkvP/CgeB glycosyl transferase-like" evidence="1">
    <location>
        <begin position="228"/>
        <end position="346"/>
    </location>
</feature>
<sequence length="396" mass="46850">MTLNRVFNATKPLVKKETKAPVSQPVKTFQDLKVACIFDEFTMTSYKEEVELITFSPDNWKETLEQNPPHFLFVESAWHGNFGTWQYKVGRYSNVDRNELFELLNWCKERNIPTVFWNKEDPIHFEKFIDSAKRFDYIYTTDANKIPDYQKHAKHKQVYALPFAAEPKHHNPIQFEERADGICFAGSYYANRHPERRAVMDQMLEISNQFGLTIYDRNFKRSEPEFRFPKQFEKSVVGSLSYSEIDKAYKGYRFILNVNSVIDSPTMFSRRVFEGMASGTPILSSYSKGINEIFGNLVMIAEKPEDLYEQMKQVSEDEDKYRKLSIAGIREIYEKHTYQHRLHFMLKNMGKNIPLIENEVTVIGIVQSEEEIKTYIKQFEQQTYQSKKNESFRERY</sequence>
<accession>W7DCX8</accession>
<dbReference type="InterPro" id="IPR055259">
    <property type="entry name" value="YkvP/CgeB_Glyco_trans-like"/>
</dbReference>
<reference evidence="2 3" key="1">
    <citation type="submission" date="2012-12" db="EMBL/GenBank/DDBJ databases">
        <title>Novel taxa of Listeriaceae from agricultural environments in the United States.</title>
        <authorList>
            <person name="den Bakker H.C."/>
            <person name="Allred A."/>
            <person name="Warchocki S."/>
            <person name="Wright E.M."/>
            <person name="Burrell A."/>
            <person name="Nightingale K.K."/>
            <person name="Kephart D."/>
            <person name="Wiedmann M."/>
        </authorList>
    </citation>
    <scope>NUCLEOTIDE SEQUENCE [LARGE SCALE GENOMIC DNA]</scope>
    <source>
        <strain evidence="2 3">FSL S10-1203</strain>
    </source>
</reference>
<evidence type="ECO:0000313" key="2">
    <source>
        <dbReference type="EMBL" id="EUJ52463.1"/>
    </source>
</evidence>
<organism evidence="2 3">
    <name type="scientific">Listeria fleischmannii FSL S10-1203</name>
    <dbReference type="NCBI Taxonomy" id="1265822"/>
    <lineage>
        <taxon>Bacteria</taxon>
        <taxon>Bacillati</taxon>
        <taxon>Bacillota</taxon>
        <taxon>Bacilli</taxon>
        <taxon>Bacillales</taxon>
        <taxon>Listeriaceae</taxon>
        <taxon>Listeria</taxon>
    </lineage>
</organism>
<dbReference type="RefSeq" id="WP_254260107.1">
    <property type="nucleotide sequence ID" value="NZ_AODM01000044.1"/>
</dbReference>
<protein>
    <recommendedName>
        <fullName evidence="1">Spore protein YkvP/CgeB glycosyl transferase-like domain-containing protein</fullName>
    </recommendedName>
</protein>
<gene>
    <name evidence="2" type="ORF">MCOL2_13619</name>
</gene>
<dbReference type="Proteomes" id="UP000019241">
    <property type="component" value="Unassembled WGS sequence"/>
</dbReference>
<dbReference type="SUPFAM" id="SSF53756">
    <property type="entry name" value="UDP-Glycosyltransferase/glycogen phosphorylase"/>
    <property type="match status" value="1"/>
</dbReference>
<comment type="caution">
    <text evidence="2">The sequence shown here is derived from an EMBL/GenBank/DDBJ whole genome shotgun (WGS) entry which is preliminary data.</text>
</comment>
<dbReference type="EMBL" id="AODM01000044">
    <property type="protein sequence ID" value="EUJ52463.1"/>
    <property type="molecule type" value="Genomic_DNA"/>
</dbReference>
<name>W7DCX8_9LIST</name>